<keyword evidence="1" id="KW-1133">Transmembrane helix</keyword>
<comment type="caution">
    <text evidence="2">The sequence shown here is derived from an EMBL/GenBank/DDBJ whole genome shotgun (WGS) entry which is preliminary data.</text>
</comment>
<keyword evidence="1" id="KW-0812">Transmembrane</keyword>
<reference evidence="2 3" key="1">
    <citation type="submission" date="2020-04" db="EMBL/GenBank/DDBJ databases">
        <authorList>
            <person name="Klaysubun C."/>
            <person name="Duangmal K."/>
            <person name="Lipun K."/>
        </authorList>
    </citation>
    <scope>NUCLEOTIDE SEQUENCE [LARGE SCALE GENOMIC DNA]</scope>
    <source>
        <strain evidence="2 3">DSM 45300</strain>
    </source>
</reference>
<accession>A0A848DQC8</accession>
<gene>
    <name evidence="2" type="ORF">HF519_26245</name>
</gene>
<evidence type="ECO:0000313" key="3">
    <source>
        <dbReference type="Proteomes" id="UP000586918"/>
    </source>
</evidence>
<dbReference type="RefSeq" id="WP_169415672.1">
    <property type="nucleotide sequence ID" value="NZ_JAAXKZ010000147.1"/>
</dbReference>
<dbReference type="Proteomes" id="UP000586918">
    <property type="component" value="Unassembled WGS sequence"/>
</dbReference>
<proteinExistence type="predicted"/>
<feature type="transmembrane region" description="Helical" evidence="1">
    <location>
        <begin position="20"/>
        <end position="41"/>
    </location>
</feature>
<keyword evidence="1" id="KW-0472">Membrane</keyword>
<evidence type="ECO:0000313" key="2">
    <source>
        <dbReference type="EMBL" id="NMH95002.1"/>
    </source>
</evidence>
<dbReference type="EMBL" id="JAAXKZ010000147">
    <property type="protein sequence ID" value="NMH95002.1"/>
    <property type="molecule type" value="Genomic_DNA"/>
</dbReference>
<dbReference type="AlphaFoldDB" id="A0A848DQC8"/>
<evidence type="ECO:0000256" key="1">
    <source>
        <dbReference type="SAM" id="Phobius"/>
    </source>
</evidence>
<organism evidence="2 3">
    <name type="scientific">Pseudonocardia bannensis</name>
    <dbReference type="NCBI Taxonomy" id="630973"/>
    <lineage>
        <taxon>Bacteria</taxon>
        <taxon>Bacillati</taxon>
        <taxon>Actinomycetota</taxon>
        <taxon>Actinomycetes</taxon>
        <taxon>Pseudonocardiales</taxon>
        <taxon>Pseudonocardiaceae</taxon>
        <taxon>Pseudonocardia</taxon>
    </lineage>
</organism>
<protein>
    <submittedName>
        <fullName evidence="2">Uncharacterized protein</fullName>
    </submittedName>
</protein>
<name>A0A848DQC8_9PSEU</name>
<keyword evidence="3" id="KW-1185">Reference proteome</keyword>
<sequence length="128" mass="13871">MLSGVLNVLVIDTDLNILAFRMPNVIFSLLAGALLLVLGGYGRFSAKLPADNPYYQARHADEPVPPLSPQLHDPGEVTATREIAEAERAVAQGGGTPEQRERLAALHPLRRPEDRLQAWIASGRGRAV</sequence>